<dbReference type="CDD" id="cd02966">
    <property type="entry name" value="TlpA_like_family"/>
    <property type="match status" value="1"/>
</dbReference>
<dbReference type="OrthoDB" id="793244at2"/>
<reference evidence="2 3" key="1">
    <citation type="submission" date="2016-11" db="EMBL/GenBank/DDBJ databases">
        <authorList>
            <person name="Jaros S."/>
            <person name="Januszkiewicz K."/>
            <person name="Wedrychowicz H."/>
        </authorList>
    </citation>
    <scope>NUCLEOTIDE SEQUENCE [LARGE SCALE GENOMIC DNA]</scope>
    <source>
        <strain evidence="2 3">DSM 24787</strain>
    </source>
</reference>
<dbReference type="Pfam" id="PF00578">
    <property type="entry name" value="AhpC-TSA"/>
    <property type="match status" value="1"/>
</dbReference>
<dbReference type="SUPFAM" id="SSF52833">
    <property type="entry name" value="Thioredoxin-like"/>
    <property type="match status" value="1"/>
</dbReference>
<evidence type="ECO:0000313" key="2">
    <source>
        <dbReference type="EMBL" id="SIO53658.1"/>
    </source>
</evidence>
<proteinExistence type="predicted"/>
<protein>
    <submittedName>
        <fullName evidence="2">Peroxiredoxin</fullName>
    </submittedName>
</protein>
<dbReference type="AlphaFoldDB" id="A0A1N6KAT2"/>
<dbReference type="InterPro" id="IPR050553">
    <property type="entry name" value="Thioredoxin_ResA/DsbE_sf"/>
</dbReference>
<dbReference type="InterPro" id="IPR036249">
    <property type="entry name" value="Thioredoxin-like_sf"/>
</dbReference>
<name>A0A1N6KAT2_9BACT</name>
<gene>
    <name evidence="2" type="ORF">SAMN04488055_5455</name>
</gene>
<feature type="domain" description="Thioredoxin" evidence="1">
    <location>
        <begin position="42"/>
        <end position="188"/>
    </location>
</feature>
<dbReference type="Proteomes" id="UP000185003">
    <property type="component" value="Unassembled WGS sequence"/>
</dbReference>
<dbReference type="STRING" id="536979.SAMN04488055_5455"/>
<dbReference type="EMBL" id="FSRA01000002">
    <property type="protein sequence ID" value="SIO53658.1"/>
    <property type="molecule type" value="Genomic_DNA"/>
</dbReference>
<dbReference type="GO" id="GO:0016209">
    <property type="term" value="F:antioxidant activity"/>
    <property type="evidence" value="ECO:0007669"/>
    <property type="project" value="InterPro"/>
</dbReference>
<dbReference type="PANTHER" id="PTHR42852">
    <property type="entry name" value="THIOL:DISULFIDE INTERCHANGE PROTEIN DSBE"/>
    <property type="match status" value="1"/>
</dbReference>
<dbReference type="InterPro" id="IPR013766">
    <property type="entry name" value="Thioredoxin_domain"/>
</dbReference>
<dbReference type="Gene3D" id="3.40.30.10">
    <property type="entry name" value="Glutaredoxin"/>
    <property type="match status" value="1"/>
</dbReference>
<evidence type="ECO:0000259" key="1">
    <source>
        <dbReference type="PROSITE" id="PS51352"/>
    </source>
</evidence>
<dbReference type="InterPro" id="IPR000866">
    <property type="entry name" value="AhpC/TSA"/>
</dbReference>
<accession>A0A1N6KAT2</accession>
<evidence type="ECO:0000313" key="3">
    <source>
        <dbReference type="Proteomes" id="UP000185003"/>
    </source>
</evidence>
<dbReference type="PROSITE" id="PS51352">
    <property type="entry name" value="THIOREDOXIN_2"/>
    <property type="match status" value="1"/>
</dbReference>
<keyword evidence="3" id="KW-1185">Reference proteome</keyword>
<dbReference type="PANTHER" id="PTHR42852:SF17">
    <property type="entry name" value="THIOREDOXIN-LIKE PROTEIN HI_1115"/>
    <property type="match status" value="1"/>
</dbReference>
<dbReference type="GO" id="GO:0016491">
    <property type="term" value="F:oxidoreductase activity"/>
    <property type="evidence" value="ECO:0007669"/>
    <property type="project" value="InterPro"/>
</dbReference>
<sequence>MNTLKLIVILAATITVGNVTMGQVGMASINNSIDNVKNVEKPEVGKPMPDFTLDNITNYKTTKASLKDFRGKWLILDLWFKGCAVCIKSFPHLNILHEKFKDKVQFMLVGDISKDVGGNAIIETYENVSEIQKLKLACAFDSTIIQKYQIHSFPYVYIIDPNGILVAITDGRDITNDKIEKLTDGKSVTFFPKEREKFISGINNSNPKDSDSLILFQSTLSKYTNQDFFLPPIDYQLTNQFKRKGFKIAGVALPFLYNLAYFGKHHWTMGDSLYEKVHRQPVLNIKDSSLFDWNDRIIKGLYNYSLDMPPSKATKENIMEYIQNDLKKYFGYTATIEKRFVPVWVIISEKDALEKLRSKSTVTSFKGDETCLILKNYNWSKVPYLLVRYMKEPNLITVFDETNLTGEIDINITAFMSDFDQVRKELRKNGLDIIKKEKEMKVLVISDLNN</sequence>
<dbReference type="RefSeq" id="WP_074242679.1">
    <property type="nucleotide sequence ID" value="NZ_FSRA01000002.1"/>
</dbReference>
<organism evidence="2 3">
    <name type="scientific">Chitinophaga niabensis</name>
    <dbReference type="NCBI Taxonomy" id="536979"/>
    <lineage>
        <taxon>Bacteria</taxon>
        <taxon>Pseudomonadati</taxon>
        <taxon>Bacteroidota</taxon>
        <taxon>Chitinophagia</taxon>
        <taxon>Chitinophagales</taxon>
        <taxon>Chitinophagaceae</taxon>
        <taxon>Chitinophaga</taxon>
    </lineage>
</organism>